<dbReference type="InterPro" id="IPR010405">
    <property type="entry name" value="COBRA1"/>
</dbReference>
<dbReference type="PANTHER" id="PTHR13503">
    <property type="entry name" value="NEGATIVE ELONGATION FACTOR COMPLEX MEMBER B"/>
    <property type="match status" value="1"/>
</dbReference>
<keyword evidence="3" id="KW-1185">Reference proteome</keyword>
<dbReference type="AlphaFoldDB" id="A0A2G8LPB5"/>
<dbReference type="OrthoDB" id="5548359at2759"/>
<proteinExistence type="predicted"/>
<dbReference type="PANTHER" id="PTHR13503:SF3">
    <property type="entry name" value="NEGATIVE ELONGATION FACTOR B"/>
    <property type="match status" value="1"/>
</dbReference>
<dbReference type="STRING" id="307972.A0A2G8LPB5"/>
<comment type="caution">
    <text evidence="2">The sequence shown here is derived from an EMBL/GenBank/DDBJ whole genome shotgun (WGS) entry which is preliminary data.</text>
</comment>
<evidence type="ECO:0000256" key="1">
    <source>
        <dbReference type="SAM" id="Coils"/>
    </source>
</evidence>
<protein>
    <submittedName>
        <fullName evidence="2">Putative negative elongation factor B</fullName>
    </submittedName>
</protein>
<keyword evidence="2" id="KW-0648">Protein biosynthesis</keyword>
<dbReference type="GO" id="GO:0032021">
    <property type="term" value="C:NELF complex"/>
    <property type="evidence" value="ECO:0007669"/>
    <property type="project" value="TreeGrafter"/>
</dbReference>
<organism evidence="2 3">
    <name type="scientific">Stichopus japonicus</name>
    <name type="common">Sea cucumber</name>
    <dbReference type="NCBI Taxonomy" id="307972"/>
    <lineage>
        <taxon>Eukaryota</taxon>
        <taxon>Metazoa</taxon>
        <taxon>Echinodermata</taxon>
        <taxon>Eleutherozoa</taxon>
        <taxon>Echinozoa</taxon>
        <taxon>Holothuroidea</taxon>
        <taxon>Aspidochirotacea</taxon>
        <taxon>Aspidochirotida</taxon>
        <taxon>Stichopodidae</taxon>
        <taxon>Apostichopus</taxon>
    </lineage>
</organism>
<reference evidence="2 3" key="1">
    <citation type="journal article" date="2017" name="PLoS Biol.">
        <title>The sea cucumber genome provides insights into morphological evolution and visceral regeneration.</title>
        <authorList>
            <person name="Zhang X."/>
            <person name="Sun L."/>
            <person name="Yuan J."/>
            <person name="Sun Y."/>
            <person name="Gao Y."/>
            <person name="Zhang L."/>
            <person name="Li S."/>
            <person name="Dai H."/>
            <person name="Hamel J.F."/>
            <person name="Liu C."/>
            <person name="Yu Y."/>
            <person name="Liu S."/>
            <person name="Lin W."/>
            <person name="Guo K."/>
            <person name="Jin S."/>
            <person name="Xu P."/>
            <person name="Storey K.B."/>
            <person name="Huan P."/>
            <person name="Zhang T."/>
            <person name="Zhou Y."/>
            <person name="Zhang J."/>
            <person name="Lin C."/>
            <person name="Li X."/>
            <person name="Xing L."/>
            <person name="Huo D."/>
            <person name="Sun M."/>
            <person name="Wang L."/>
            <person name="Mercier A."/>
            <person name="Li F."/>
            <person name="Yang H."/>
            <person name="Xiang J."/>
        </authorList>
    </citation>
    <scope>NUCLEOTIDE SEQUENCE [LARGE SCALE GENOMIC DNA]</scope>
    <source>
        <strain evidence="2">Shaxun</strain>
        <tissue evidence="2">Muscle</tissue>
    </source>
</reference>
<dbReference type="Proteomes" id="UP000230750">
    <property type="component" value="Unassembled WGS sequence"/>
</dbReference>
<dbReference type="GO" id="GO:0034244">
    <property type="term" value="P:negative regulation of transcription elongation by RNA polymerase II"/>
    <property type="evidence" value="ECO:0007669"/>
    <property type="project" value="TreeGrafter"/>
</dbReference>
<dbReference type="GO" id="GO:0003746">
    <property type="term" value="F:translation elongation factor activity"/>
    <property type="evidence" value="ECO:0007669"/>
    <property type="project" value="UniProtKB-KW"/>
</dbReference>
<evidence type="ECO:0000313" key="3">
    <source>
        <dbReference type="Proteomes" id="UP000230750"/>
    </source>
</evidence>
<keyword evidence="2" id="KW-0251">Elongation factor</keyword>
<dbReference type="Pfam" id="PF06209">
    <property type="entry name" value="COBRA1"/>
    <property type="match status" value="1"/>
</dbReference>
<feature type="coiled-coil region" evidence="1">
    <location>
        <begin position="58"/>
        <end position="85"/>
    </location>
</feature>
<dbReference type="EMBL" id="MRZV01000020">
    <property type="protein sequence ID" value="PIK62052.1"/>
    <property type="molecule type" value="Genomic_DNA"/>
</dbReference>
<name>A0A2G8LPB5_STIJA</name>
<evidence type="ECO:0000313" key="2">
    <source>
        <dbReference type="EMBL" id="PIK62052.1"/>
    </source>
</evidence>
<accession>A0A2G8LPB5</accession>
<sequence length="512" mass="58961">MSGFEEIGIAGPDHLRDALTNCSDPLQAIEDFQSENGILLPTLQPALPLLDLHDIRRLEFHQTIMEELEKKLVEKTNEIAASSEKERYKKIEDLLTKCFPLVKVKTIQPTVMAIMKCLPKIPEKYLTTILEDKELYSATPIEVKRQIWERNPTLFGDEVSPLLNNYVKEKEAILFGRDSINSHMFYSIPPKTRRQSKHVRDLSHMVGTSLQLYDMVIRFLKTLFVRSRNAHYCTLRAEILMSLHDSEVSEICSQDPCHKFTWCLDACIRDRQVEDKKAKELQGFLDGVKRGREGVLGDFSMILCDPFAIHTLATSIIKLMSHQVSSEKLPRQSSELLLLLRMLVLGLGAWDMLDTQHYKESKLDNDIILKFLPCLMSLLVDDHIRIINRKLNEATPSALPKDIPTYLLKTIRKSRTASTLTLYYVLHVTRLRNKEALTRILPKVVRTEGDLTWDDNFLHPFTSQLIGMSDDFSSEEFCSLVFDSFLLKSVTRENVARHTLRLVEYIFQKLPA</sequence>
<keyword evidence="1" id="KW-0175">Coiled coil</keyword>
<gene>
    <name evidence="2" type="ORF">BSL78_01063</name>
</gene>